<comment type="subcellular location">
    <subcellularLocation>
        <location evidence="1">Membrane</location>
        <topology evidence="1">Multi-pass membrane protein</topology>
    </subcellularLocation>
</comment>
<keyword evidence="5 6" id="KW-0472">Membrane</keyword>
<evidence type="ECO:0000313" key="7">
    <source>
        <dbReference type="EMBL" id="CAG9620974.1"/>
    </source>
</evidence>
<dbReference type="RefSeq" id="WP_230500881.1">
    <property type="nucleotide sequence ID" value="NZ_CAKJTJ010000007.1"/>
</dbReference>
<evidence type="ECO:0000256" key="5">
    <source>
        <dbReference type="ARBA" id="ARBA00023136"/>
    </source>
</evidence>
<evidence type="ECO:0000313" key="8">
    <source>
        <dbReference type="Proteomes" id="UP000789833"/>
    </source>
</evidence>
<feature type="transmembrane region" description="Helical" evidence="6">
    <location>
        <begin position="127"/>
        <end position="148"/>
    </location>
</feature>
<feature type="transmembrane region" description="Helical" evidence="6">
    <location>
        <begin position="38"/>
        <end position="56"/>
    </location>
</feature>
<feature type="transmembrane region" description="Helical" evidence="6">
    <location>
        <begin position="76"/>
        <end position="99"/>
    </location>
</feature>
<evidence type="ECO:0000256" key="4">
    <source>
        <dbReference type="ARBA" id="ARBA00022989"/>
    </source>
</evidence>
<evidence type="ECO:0000256" key="2">
    <source>
        <dbReference type="ARBA" id="ARBA00022448"/>
    </source>
</evidence>
<comment type="caution">
    <text evidence="7">The sequence shown here is derived from an EMBL/GenBank/DDBJ whole genome shotgun (WGS) entry which is preliminary data.</text>
</comment>
<keyword evidence="4 6" id="KW-1133">Transmembrane helix</keyword>
<dbReference type="Gene3D" id="1.10.3860.10">
    <property type="entry name" value="Sodium:dicarboxylate symporter"/>
    <property type="match status" value="1"/>
</dbReference>
<feature type="transmembrane region" description="Helical" evidence="6">
    <location>
        <begin position="160"/>
        <end position="184"/>
    </location>
</feature>
<dbReference type="InterPro" id="IPR001991">
    <property type="entry name" value="Na-dicarboxylate_symporter"/>
</dbReference>
<dbReference type="InterPro" id="IPR036458">
    <property type="entry name" value="Na:dicarbo_symporter_sf"/>
</dbReference>
<accession>A0ABM8YMK6</accession>
<feature type="transmembrane region" description="Helical" evidence="6">
    <location>
        <begin position="307"/>
        <end position="327"/>
    </location>
</feature>
<sequence>MIKLGLLPRIILAIILGITVGSFAPQWFIKIFVTFNEIFGNFLGFAIPLIIIAFIAPGIGEIGKGAGKLLGLTTSLAYFSTLVAGMLAYLAAITLYPVILKNASLTGAMENPEEALLHPFIELEIPAPFDVMTALILAFMLGLGMAAIKGDVLKNGFIEFRSIVELVISKIIIPILPFHILGIFANMTYGGQVQTIISVFAKVFVLIILLHFTMLLLQFSASGALSKRNPLEMLRAMMAAYFTALGTQSSASTIPVTLQRTKIMGVREKTADFTVPLLANIHLSGSTITIVSCAMAIMFINGMNYSLFIVFPFIIVLGVTMIAAPGVPGGAVMAAIGLLQTMLEFDATMVSLMIALYLAQDSFGTACNVTGDGAIANVVDKITNKDKAQYL</sequence>
<gene>
    <name evidence="7" type="primary">sstT</name>
    <name evidence="7" type="ORF">BACCIP111883_01746</name>
</gene>
<dbReference type="EMBL" id="CAKJTJ010000007">
    <property type="protein sequence ID" value="CAG9620974.1"/>
    <property type="molecule type" value="Genomic_DNA"/>
</dbReference>
<evidence type="ECO:0000256" key="6">
    <source>
        <dbReference type="SAM" id="Phobius"/>
    </source>
</evidence>
<dbReference type="PANTHER" id="PTHR42865:SF8">
    <property type="entry name" value="SERINE_THREONINE TRANSPORTER SSTT"/>
    <property type="match status" value="1"/>
</dbReference>
<name>A0ABM8YMK6_9BACI</name>
<reference evidence="7 8" key="1">
    <citation type="submission" date="2021-10" db="EMBL/GenBank/DDBJ databases">
        <authorList>
            <person name="Criscuolo A."/>
        </authorList>
    </citation>
    <scope>NUCLEOTIDE SEQUENCE [LARGE SCALE GENOMIC DNA]</scope>
    <source>
        <strain evidence="8">CIP 111883</strain>
    </source>
</reference>
<keyword evidence="8" id="KW-1185">Reference proteome</keyword>
<protein>
    <submittedName>
        <fullName evidence="7">Serine/threonine transporter SstT</fullName>
    </submittedName>
</protein>
<dbReference type="PANTHER" id="PTHR42865">
    <property type="entry name" value="PROTON/GLUTAMATE-ASPARTATE SYMPORTER"/>
    <property type="match status" value="1"/>
</dbReference>
<organism evidence="7 8">
    <name type="scientific">Sutcliffiella rhizosphaerae</name>
    <dbReference type="NCBI Taxonomy" id="2880967"/>
    <lineage>
        <taxon>Bacteria</taxon>
        <taxon>Bacillati</taxon>
        <taxon>Bacillota</taxon>
        <taxon>Bacilli</taxon>
        <taxon>Bacillales</taxon>
        <taxon>Bacillaceae</taxon>
        <taxon>Sutcliffiella</taxon>
    </lineage>
</organism>
<feature type="transmembrane region" description="Helical" evidence="6">
    <location>
        <begin position="278"/>
        <end position="300"/>
    </location>
</feature>
<keyword evidence="3 6" id="KW-0812">Transmembrane</keyword>
<evidence type="ECO:0000256" key="1">
    <source>
        <dbReference type="ARBA" id="ARBA00004141"/>
    </source>
</evidence>
<dbReference type="Pfam" id="PF00375">
    <property type="entry name" value="SDF"/>
    <property type="match status" value="1"/>
</dbReference>
<feature type="transmembrane region" description="Helical" evidence="6">
    <location>
        <begin position="12"/>
        <end position="32"/>
    </location>
</feature>
<evidence type="ECO:0000256" key="3">
    <source>
        <dbReference type="ARBA" id="ARBA00022692"/>
    </source>
</evidence>
<keyword evidence="2" id="KW-0813">Transport</keyword>
<proteinExistence type="predicted"/>
<dbReference type="PRINTS" id="PR00173">
    <property type="entry name" value="EDTRNSPORT"/>
</dbReference>
<dbReference type="Proteomes" id="UP000789833">
    <property type="component" value="Unassembled WGS sequence"/>
</dbReference>
<feature type="transmembrane region" description="Helical" evidence="6">
    <location>
        <begin position="238"/>
        <end position="258"/>
    </location>
</feature>
<dbReference type="SUPFAM" id="SSF118215">
    <property type="entry name" value="Proton glutamate symport protein"/>
    <property type="match status" value="1"/>
</dbReference>
<feature type="transmembrane region" description="Helical" evidence="6">
    <location>
        <begin position="196"/>
        <end position="217"/>
    </location>
</feature>